<keyword evidence="1" id="KW-0812">Transmembrane</keyword>
<evidence type="ECO:0000313" key="3">
    <source>
        <dbReference type="Proteomes" id="UP000694580"/>
    </source>
</evidence>
<dbReference type="GeneTree" id="ENSGT00980000199383"/>
<accession>A0AAY4AIW8</accession>
<keyword evidence="1" id="KW-0472">Membrane</keyword>
<reference evidence="2" key="2">
    <citation type="submission" date="2025-08" db="UniProtKB">
        <authorList>
            <consortium name="Ensembl"/>
        </authorList>
    </citation>
    <scope>IDENTIFICATION</scope>
</reference>
<dbReference type="Ensembl" id="ENSDCDT00010009277.1">
    <property type="protein sequence ID" value="ENSDCDP00010008838.1"/>
    <property type="gene ID" value="ENSDCDG00010003962.1"/>
</dbReference>
<dbReference type="Proteomes" id="UP000694580">
    <property type="component" value="Chromosome 4"/>
</dbReference>
<reference evidence="2 3" key="1">
    <citation type="submission" date="2020-06" db="EMBL/GenBank/DDBJ databases">
        <authorList>
            <consortium name="Wellcome Sanger Institute Data Sharing"/>
        </authorList>
    </citation>
    <scope>NUCLEOTIDE SEQUENCE [LARGE SCALE GENOMIC DNA]</scope>
</reference>
<sequence length="100" mass="11358">GGLSVRTERTGFPLTMNHTVLLALLSRCRLAVLGSYDNAYFYILFVMFFYGFLALTLFRSFVHRDKTRKDPYEEFMGSDPSSPKCNAVELLKSSVNETTS</sequence>
<protein>
    <submittedName>
        <fullName evidence="2">Uncharacterized protein</fullName>
    </submittedName>
</protein>
<reference evidence="2" key="3">
    <citation type="submission" date="2025-09" db="UniProtKB">
        <authorList>
            <consortium name="Ensembl"/>
        </authorList>
    </citation>
    <scope>IDENTIFICATION</scope>
</reference>
<organism evidence="2 3">
    <name type="scientific">Denticeps clupeoides</name>
    <name type="common">denticle herring</name>
    <dbReference type="NCBI Taxonomy" id="299321"/>
    <lineage>
        <taxon>Eukaryota</taxon>
        <taxon>Metazoa</taxon>
        <taxon>Chordata</taxon>
        <taxon>Craniata</taxon>
        <taxon>Vertebrata</taxon>
        <taxon>Euteleostomi</taxon>
        <taxon>Actinopterygii</taxon>
        <taxon>Neopterygii</taxon>
        <taxon>Teleostei</taxon>
        <taxon>Clupei</taxon>
        <taxon>Clupeiformes</taxon>
        <taxon>Denticipitoidei</taxon>
        <taxon>Denticipitidae</taxon>
        <taxon>Denticeps</taxon>
    </lineage>
</organism>
<evidence type="ECO:0000256" key="1">
    <source>
        <dbReference type="SAM" id="Phobius"/>
    </source>
</evidence>
<dbReference type="AlphaFoldDB" id="A0AAY4AIW8"/>
<keyword evidence="1" id="KW-1133">Transmembrane helix</keyword>
<feature type="transmembrane region" description="Helical" evidence="1">
    <location>
        <begin position="39"/>
        <end position="58"/>
    </location>
</feature>
<evidence type="ECO:0000313" key="2">
    <source>
        <dbReference type="Ensembl" id="ENSDCDP00010008838.1"/>
    </source>
</evidence>
<proteinExistence type="predicted"/>
<keyword evidence="3" id="KW-1185">Reference proteome</keyword>
<name>A0AAY4AIW8_9TELE</name>